<organism evidence="3">
    <name type="scientific">Bacteroides ovatus</name>
    <dbReference type="NCBI Taxonomy" id="28116"/>
    <lineage>
        <taxon>Bacteria</taxon>
        <taxon>Pseudomonadati</taxon>
        <taxon>Bacteroidota</taxon>
        <taxon>Bacteroidia</taxon>
        <taxon>Bacteroidales</taxon>
        <taxon>Bacteroidaceae</taxon>
        <taxon>Bacteroides</taxon>
    </lineage>
</organism>
<feature type="non-terminal residue" evidence="3">
    <location>
        <position position="169"/>
    </location>
</feature>
<dbReference type="InterPro" id="IPR024480">
    <property type="entry name" value="DUF3868"/>
</dbReference>
<evidence type="ECO:0000256" key="1">
    <source>
        <dbReference type="SAM" id="SignalP"/>
    </source>
</evidence>
<feature type="signal peptide" evidence="1">
    <location>
        <begin position="1"/>
        <end position="23"/>
    </location>
</feature>
<feature type="chain" id="PRO_5024854952" evidence="1">
    <location>
        <begin position="24"/>
        <end position="169"/>
    </location>
</feature>
<gene>
    <name evidence="3" type="ORF">F3C24_27640</name>
</gene>
<name>A0A642B2N5_BACOV</name>
<accession>A0A642B2N5</accession>
<keyword evidence="1" id="KW-0732">Signal</keyword>
<feature type="domain" description="DUF3868" evidence="2">
    <location>
        <begin position="13"/>
        <end position="96"/>
    </location>
</feature>
<sequence length="169" mass="18734">MNRTTKILCSSLLFLLLMIGAKAQTIMGGNVTVSDLAVSRSEDKLFVSMDIDVSALSVKSNREVILTPRLSGEGNELNLPSVMIAGRNRYYHHLRNGLCTDDMMLYQKSKVSVVKYRTMVAYADWMKRATLSTGNETCGCCGEALVDGNEPLLVLQLEPKEFVPAYVYI</sequence>
<proteinExistence type="predicted"/>
<dbReference type="AlphaFoldDB" id="A0A642B2N5"/>
<comment type="caution">
    <text evidence="3">The sequence shown here is derived from an EMBL/GenBank/DDBJ whole genome shotgun (WGS) entry which is preliminary data.</text>
</comment>
<evidence type="ECO:0000313" key="3">
    <source>
        <dbReference type="EMBL" id="KAA4605310.1"/>
    </source>
</evidence>
<reference evidence="3" key="1">
    <citation type="journal article" date="2019" name="Nat. Med.">
        <title>A library of human gut bacterial isolates paired with longitudinal multiomics data enables mechanistic microbiome research.</title>
        <authorList>
            <person name="Poyet M."/>
            <person name="Groussin M."/>
            <person name="Gibbons S.M."/>
            <person name="Avila-Pacheco J."/>
            <person name="Jiang X."/>
            <person name="Kearney S.M."/>
            <person name="Perrotta A.R."/>
            <person name="Berdy B."/>
            <person name="Zhao S."/>
            <person name="Lieberman T.D."/>
            <person name="Swanson P.K."/>
            <person name="Smith M."/>
            <person name="Roesemann S."/>
            <person name="Alexander J.E."/>
            <person name="Rich S.A."/>
            <person name="Livny J."/>
            <person name="Vlamakis H."/>
            <person name="Clish C."/>
            <person name="Bullock K."/>
            <person name="Deik A."/>
            <person name="Scott J."/>
            <person name="Pierce K.A."/>
            <person name="Xavier R.J."/>
            <person name="Alm E.J."/>
        </authorList>
    </citation>
    <scope>NUCLEOTIDE SEQUENCE</scope>
    <source>
        <strain evidence="3">BIOML-A21</strain>
    </source>
</reference>
<protein>
    <submittedName>
        <fullName evidence="3">DUF3868 domain-containing protein</fullName>
    </submittedName>
</protein>
<evidence type="ECO:0000259" key="2">
    <source>
        <dbReference type="Pfam" id="PF12984"/>
    </source>
</evidence>
<dbReference type="Pfam" id="PF12984">
    <property type="entry name" value="DUF3868"/>
    <property type="match status" value="1"/>
</dbReference>
<dbReference type="EMBL" id="VWFV01000178">
    <property type="protein sequence ID" value="KAA4605310.1"/>
    <property type="molecule type" value="Genomic_DNA"/>
</dbReference>